<evidence type="ECO:0000256" key="6">
    <source>
        <dbReference type="ARBA" id="ARBA00022741"/>
    </source>
</evidence>
<dbReference type="InterPro" id="IPR045085">
    <property type="entry name" value="HLD_clamp_pol_III_gamma_tau"/>
</dbReference>
<keyword evidence="4 11" id="KW-0235">DNA replication</keyword>
<keyword evidence="5" id="KW-0479">Metal-binding</keyword>
<organism evidence="14 15">
    <name type="scientific">Pendulispora albinea</name>
    <dbReference type="NCBI Taxonomy" id="2741071"/>
    <lineage>
        <taxon>Bacteria</taxon>
        <taxon>Pseudomonadati</taxon>
        <taxon>Myxococcota</taxon>
        <taxon>Myxococcia</taxon>
        <taxon>Myxococcales</taxon>
        <taxon>Sorangiineae</taxon>
        <taxon>Pendulisporaceae</taxon>
        <taxon>Pendulispora</taxon>
    </lineage>
</organism>
<evidence type="ECO:0000313" key="14">
    <source>
        <dbReference type="EMBL" id="WXB11260.1"/>
    </source>
</evidence>
<evidence type="ECO:0000313" key="15">
    <source>
        <dbReference type="Proteomes" id="UP001370348"/>
    </source>
</evidence>
<dbReference type="GO" id="GO:0003887">
    <property type="term" value="F:DNA-directed DNA polymerase activity"/>
    <property type="evidence" value="ECO:0007669"/>
    <property type="project" value="UniProtKB-EC"/>
</dbReference>
<feature type="compositionally biased region" description="Low complexity" evidence="12">
    <location>
        <begin position="545"/>
        <end position="566"/>
    </location>
</feature>
<dbReference type="NCBIfam" id="TIGR02397">
    <property type="entry name" value="dnaX_nterm"/>
    <property type="match status" value="1"/>
</dbReference>
<feature type="compositionally biased region" description="Gly residues" evidence="12">
    <location>
        <begin position="399"/>
        <end position="410"/>
    </location>
</feature>
<feature type="compositionally biased region" description="Low complexity" evidence="12">
    <location>
        <begin position="411"/>
        <end position="440"/>
    </location>
</feature>
<evidence type="ECO:0000256" key="1">
    <source>
        <dbReference type="ARBA" id="ARBA00006360"/>
    </source>
</evidence>
<dbReference type="Gene3D" id="1.20.272.10">
    <property type="match status" value="1"/>
</dbReference>
<feature type="compositionally biased region" description="Pro residues" evidence="12">
    <location>
        <begin position="591"/>
        <end position="619"/>
    </location>
</feature>
<evidence type="ECO:0000256" key="10">
    <source>
        <dbReference type="ARBA" id="ARBA00049244"/>
    </source>
</evidence>
<dbReference type="EC" id="2.7.7.7" evidence="11"/>
<dbReference type="CDD" id="cd18137">
    <property type="entry name" value="HLD_clamp_pol_III_gamma_tau"/>
    <property type="match status" value="1"/>
</dbReference>
<keyword evidence="3 11" id="KW-0548">Nucleotidyltransferase</keyword>
<dbReference type="Pfam" id="PF13177">
    <property type="entry name" value="DNA_pol3_delta2"/>
    <property type="match status" value="1"/>
</dbReference>
<feature type="compositionally biased region" description="Low complexity" evidence="12">
    <location>
        <begin position="574"/>
        <end position="590"/>
    </location>
</feature>
<evidence type="ECO:0000256" key="7">
    <source>
        <dbReference type="ARBA" id="ARBA00022833"/>
    </source>
</evidence>
<name>A0ABZ2LLN7_9BACT</name>
<evidence type="ECO:0000256" key="12">
    <source>
        <dbReference type="SAM" id="MobiDB-lite"/>
    </source>
</evidence>
<sequence>MSYLVLARKYRPQSFEDLVGQEHVARTLANAIEGGRVAHAFLFTGVRGVGKTTSARLLAKCLNCLGEDGSAKGPTAKPCQVCAACKEIAAGNDIDVQEIDGASYNGVDEVRRLQEGLAFRPARDRFKIYIVDEVHMLSNAAWNAFLKTLEEPPPHVKFIFATTEVHKVPVTILSRCQRYDFKLISTQLIAKRLEEVLALEKIEADGGAIAVIAREAAGSMRDAMSLLDQVIAFSGQKLTAEDVARVLGVADRRVLHELGSALVTGDAKATLKVVDGLAQQGFDFAHVARDVLQHLRNLVVAKVSGEDGRELLDLADEEVADVMSLAKQTDGDDLMRLYQGFSKAFDEVVRSGQPRAALEMLLVRLARRPALLPLDELLARLGELERRLGGAPPPPRGAASGGGGAGGSRSRGGAVDQGPARADAAPSSSMSMSQAGAAPSVSPQSDAPWAAPPPQSTPVSRPNFPPSQASAPQGVPQASAPPRNFPPSQASAPQADVPWAAPPPQSTPVSRPNFPPSQASAPQANPAWAAPPSQSPASPRPNFPPSQASAPQANPAWAAPPSQSPASPRPNFPPSQASAPQANPAWAAPAPQAPAPPRPNPLPPPPVQANPSFDMPPLPKAVAPSKEGGDNLASWRRVVERVRATRPPLASILEHALPMEIGPERIRIALDELLASQAREADAFSLLTQEARSLFGDVTLLLEEKTPSQTAAMTLASMAIARRREELTAARNAVAEHPLVRHAIALFNADLREVRLPAGAED</sequence>
<keyword evidence="7" id="KW-0862">Zinc</keyword>
<evidence type="ECO:0000256" key="8">
    <source>
        <dbReference type="ARBA" id="ARBA00022840"/>
    </source>
</evidence>
<dbReference type="SMART" id="SM00382">
    <property type="entry name" value="AAA"/>
    <property type="match status" value="1"/>
</dbReference>
<dbReference type="SUPFAM" id="SSF52540">
    <property type="entry name" value="P-loop containing nucleoside triphosphate hydrolases"/>
    <property type="match status" value="1"/>
</dbReference>
<dbReference type="Pfam" id="PF12169">
    <property type="entry name" value="DNA_pol3_gamma3"/>
    <property type="match status" value="1"/>
</dbReference>
<dbReference type="Gene3D" id="3.40.50.300">
    <property type="entry name" value="P-loop containing nucleotide triphosphate hydrolases"/>
    <property type="match status" value="1"/>
</dbReference>
<gene>
    <name evidence="11 14" type="primary">dnaX</name>
    <name evidence="14" type="ORF">LZC94_25725</name>
</gene>
<dbReference type="Gene3D" id="1.10.8.60">
    <property type="match status" value="1"/>
</dbReference>
<keyword evidence="15" id="KW-1185">Reference proteome</keyword>
<evidence type="ECO:0000259" key="13">
    <source>
        <dbReference type="SMART" id="SM00382"/>
    </source>
</evidence>
<keyword evidence="2 11" id="KW-0808">Transferase</keyword>
<dbReference type="CDD" id="cd00009">
    <property type="entry name" value="AAA"/>
    <property type="match status" value="1"/>
</dbReference>
<dbReference type="InterPro" id="IPR008921">
    <property type="entry name" value="DNA_pol3_clamp-load_cplx_C"/>
</dbReference>
<keyword evidence="8 11" id="KW-0067">ATP-binding</keyword>
<keyword evidence="6 11" id="KW-0547">Nucleotide-binding</keyword>
<dbReference type="PANTHER" id="PTHR11669:SF0">
    <property type="entry name" value="PROTEIN STICHEL-LIKE 2"/>
    <property type="match status" value="1"/>
</dbReference>
<dbReference type="InterPro" id="IPR003593">
    <property type="entry name" value="AAA+_ATPase"/>
</dbReference>
<dbReference type="SUPFAM" id="SSF48019">
    <property type="entry name" value="post-AAA+ oligomerization domain-like"/>
    <property type="match status" value="1"/>
</dbReference>
<protein>
    <recommendedName>
        <fullName evidence="11">DNA polymerase III subunit gamma/tau</fullName>
        <ecNumber evidence="11">2.7.7.7</ecNumber>
    </recommendedName>
</protein>
<dbReference type="CDD" id="cd22541">
    <property type="entry name" value="SP5_N"/>
    <property type="match status" value="1"/>
</dbReference>
<evidence type="ECO:0000256" key="2">
    <source>
        <dbReference type="ARBA" id="ARBA00022679"/>
    </source>
</evidence>
<evidence type="ECO:0000256" key="5">
    <source>
        <dbReference type="ARBA" id="ARBA00022723"/>
    </source>
</evidence>
<comment type="subunit">
    <text evidence="11">DNA polymerase III contains a core (composed of alpha, epsilon and theta chains) that associates with a tau subunit. This core dimerizes to form the POLIII' complex. PolIII' associates with the gamma complex (composed of gamma, delta, delta', psi and chi chains) and with the beta chain to form the complete DNA polymerase III complex.</text>
</comment>
<evidence type="ECO:0000256" key="3">
    <source>
        <dbReference type="ARBA" id="ARBA00022695"/>
    </source>
</evidence>
<feature type="region of interest" description="Disordered" evidence="12">
    <location>
        <begin position="387"/>
        <end position="630"/>
    </location>
</feature>
<reference evidence="14 15" key="1">
    <citation type="submission" date="2021-12" db="EMBL/GenBank/DDBJ databases">
        <title>Discovery of the Pendulisporaceae a myxobacterial family with distinct sporulation behavior and unique specialized metabolism.</title>
        <authorList>
            <person name="Garcia R."/>
            <person name="Popoff A."/>
            <person name="Bader C.D."/>
            <person name="Loehr J."/>
            <person name="Walesch S."/>
            <person name="Walt C."/>
            <person name="Boldt J."/>
            <person name="Bunk B."/>
            <person name="Haeckl F.J.F.P.J."/>
            <person name="Gunesch A.P."/>
            <person name="Birkelbach J."/>
            <person name="Nuebel U."/>
            <person name="Pietschmann T."/>
            <person name="Bach T."/>
            <person name="Mueller R."/>
        </authorList>
    </citation>
    <scope>NUCLEOTIDE SEQUENCE [LARGE SCALE GENOMIC DNA]</scope>
    <source>
        <strain evidence="14 15">MSr11954</strain>
    </source>
</reference>
<dbReference type="RefSeq" id="WP_394820876.1">
    <property type="nucleotide sequence ID" value="NZ_CP089984.1"/>
</dbReference>
<dbReference type="Proteomes" id="UP001370348">
    <property type="component" value="Chromosome"/>
</dbReference>
<dbReference type="InterPro" id="IPR022754">
    <property type="entry name" value="DNA_pol_III_gamma-3"/>
</dbReference>
<proteinExistence type="inferred from homology"/>
<dbReference type="PANTHER" id="PTHR11669">
    <property type="entry name" value="REPLICATION FACTOR C / DNA POLYMERASE III GAMMA-TAU SUBUNIT"/>
    <property type="match status" value="1"/>
</dbReference>
<comment type="catalytic activity">
    <reaction evidence="10 11">
        <text>DNA(n) + a 2'-deoxyribonucleoside 5'-triphosphate = DNA(n+1) + diphosphate</text>
        <dbReference type="Rhea" id="RHEA:22508"/>
        <dbReference type="Rhea" id="RHEA-COMP:17339"/>
        <dbReference type="Rhea" id="RHEA-COMP:17340"/>
        <dbReference type="ChEBI" id="CHEBI:33019"/>
        <dbReference type="ChEBI" id="CHEBI:61560"/>
        <dbReference type="ChEBI" id="CHEBI:173112"/>
        <dbReference type="EC" id="2.7.7.7"/>
    </reaction>
</comment>
<feature type="compositionally biased region" description="Low complexity" evidence="12">
    <location>
        <begin position="516"/>
        <end position="537"/>
    </location>
</feature>
<dbReference type="Pfam" id="PF22608">
    <property type="entry name" value="DNAX_ATPase_lid"/>
    <property type="match status" value="1"/>
</dbReference>
<dbReference type="NCBIfam" id="NF004046">
    <property type="entry name" value="PRK05563.1"/>
    <property type="match status" value="1"/>
</dbReference>
<comment type="function">
    <text evidence="11">DNA polymerase III is a complex, multichain enzyme responsible for most of the replicative synthesis in bacteria. This DNA polymerase also exhibits 3' to 5' exonuclease activity.</text>
</comment>
<accession>A0ABZ2LLN7</accession>
<dbReference type="InterPro" id="IPR012763">
    <property type="entry name" value="DNA_pol_III_sug/sutau_N"/>
</dbReference>
<comment type="similarity">
    <text evidence="1 11">Belongs to the DnaX/STICHEL family.</text>
</comment>
<dbReference type="EMBL" id="CP089984">
    <property type="protein sequence ID" value="WXB11260.1"/>
    <property type="molecule type" value="Genomic_DNA"/>
</dbReference>
<evidence type="ECO:0000256" key="11">
    <source>
        <dbReference type="RuleBase" id="RU364063"/>
    </source>
</evidence>
<evidence type="ECO:0000256" key="4">
    <source>
        <dbReference type="ARBA" id="ARBA00022705"/>
    </source>
</evidence>
<keyword evidence="9 11" id="KW-0239">DNA-directed DNA polymerase</keyword>
<evidence type="ECO:0000256" key="9">
    <source>
        <dbReference type="ARBA" id="ARBA00022932"/>
    </source>
</evidence>
<dbReference type="InterPro" id="IPR027417">
    <property type="entry name" value="P-loop_NTPase"/>
</dbReference>
<dbReference type="InterPro" id="IPR050238">
    <property type="entry name" value="DNA_Rep/Repair_Clamp_Loader"/>
</dbReference>
<feature type="domain" description="AAA+ ATPase" evidence="13">
    <location>
        <begin position="37"/>
        <end position="203"/>
    </location>
</feature>